<gene>
    <name evidence="2" type="ORF">EVAR_18347_1</name>
</gene>
<evidence type="ECO:0000313" key="3">
    <source>
        <dbReference type="Proteomes" id="UP000299102"/>
    </source>
</evidence>
<protein>
    <submittedName>
        <fullName evidence="2">Uncharacterized protein</fullName>
    </submittedName>
</protein>
<dbReference type="AlphaFoldDB" id="A0A4C1V8M2"/>
<organism evidence="2 3">
    <name type="scientific">Eumeta variegata</name>
    <name type="common">Bagworm moth</name>
    <name type="synonym">Eumeta japonica</name>
    <dbReference type="NCBI Taxonomy" id="151549"/>
    <lineage>
        <taxon>Eukaryota</taxon>
        <taxon>Metazoa</taxon>
        <taxon>Ecdysozoa</taxon>
        <taxon>Arthropoda</taxon>
        <taxon>Hexapoda</taxon>
        <taxon>Insecta</taxon>
        <taxon>Pterygota</taxon>
        <taxon>Neoptera</taxon>
        <taxon>Endopterygota</taxon>
        <taxon>Lepidoptera</taxon>
        <taxon>Glossata</taxon>
        <taxon>Ditrysia</taxon>
        <taxon>Tineoidea</taxon>
        <taxon>Psychidae</taxon>
        <taxon>Oiketicinae</taxon>
        <taxon>Eumeta</taxon>
    </lineage>
</organism>
<sequence>MYDSIEAETTTRKVVTAAHGHARLRRNHQYVAKLLGRRIRNRLSDRGRSGLMKREGADAGTLCDGEGEWATGTQLTG</sequence>
<proteinExistence type="predicted"/>
<evidence type="ECO:0000256" key="1">
    <source>
        <dbReference type="SAM" id="MobiDB-lite"/>
    </source>
</evidence>
<dbReference type="Proteomes" id="UP000299102">
    <property type="component" value="Unassembled WGS sequence"/>
</dbReference>
<evidence type="ECO:0000313" key="2">
    <source>
        <dbReference type="EMBL" id="GBP35221.1"/>
    </source>
</evidence>
<feature type="region of interest" description="Disordered" evidence="1">
    <location>
        <begin position="46"/>
        <end position="65"/>
    </location>
</feature>
<reference evidence="2 3" key="1">
    <citation type="journal article" date="2019" name="Commun. Biol.">
        <title>The bagworm genome reveals a unique fibroin gene that provides high tensile strength.</title>
        <authorList>
            <person name="Kono N."/>
            <person name="Nakamura H."/>
            <person name="Ohtoshi R."/>
            <person name="Tomita M."/>
            <person name="Numata K."/>
            <person name="Arakawa K."/>
        </authorList>
    </citation>
    <scope>NUCLEOTIDE SEQUENCE [LARGE SCALE GENOMIC DNA]</scope>
</reference>
<keyword evidence="3" id="KW-1185">Reference proteome</keyword>
<name>A0A4C1V8M2_EUMVA</name>
<accession>A0A4C1V8M2</accession>
<dbReference type="EMBL" id="BGZK01000300">
    <property type="protein sequence ID" value="GBP35221.1"/>
    <property type="molecule type" value="Genomic_DNA"/>
</dbReference>
<comment type="caution">
    <text evidence="2">The sequence shown here is derived from an EMBL/GenBank/DDBJ whole genome shotgun (WGS) entry which is preliminary data.</text>
</comment>
<feature type="compositionally biased region" description="Basic and acidic residues" evidence="1">
    <location>
        <begin position="46"/>
        <end position="57"/>
    </location>
</feature>